<evidence type="ECO:0000313" key="1">
    <source>
        <dbReference type="EMBL" id="EKR64854.1"/>
    </source>
</evidence>
<evidence type="ECO:0000313" key="2">
    <source>
        <dbReference type="Proteomes" id="UP000001338"/>
    </source>
</evidence>
<proteinExistence type="predicted"/>
<sequence>MAEFFSVISIYLFSKNKGLKRNRLEIRSVPRHEDTRKSDFRIGLEKIFYNKF</sequence>
<dbReference type="Proteomes" id="UP000001338">
    <property type="component" value="Unassembled WGS sequence"/>
</dbReference>
<reference evidence="1 2" key="1">
    <citation type="submission" date="2012-10" db="EMBL/GenBank/DDBJ databases">
        <authorList>
            <person name="Harkins D.M."/>
            <person name="Durkin A.S."/>
            <person name="Brinkac L.M."/>
            <person name="Haft D.H."/>
            <person name="Selengut J.D."/>
            <person name="Sanka R."/>
            <person name="DePew J."/>
            <person name="Purushe J."/>
            <person name="Whelen A.C."/>
            <person name="Vinetz J.M."/>
            <person name="Sutton G.G."/>
            <person name="Nierman W.C."/>
            <person name="Fouts D.E."/>
        </authorList>
    </citation>
    <scope>NUCLEOTIDE SEQUENCE [LARGE SCALE GENOMIC DNA]</scope>
    <source>
        <strain evidence="1 2">2006001853</strain>
    </source>
</reference>
<name>A0A828Z4D6_9LEPT</name>
<comment type="caution">
    <text evidence="1">The sequence shown here is derived from an EMBL/GenBank/DDBJ whole genome shotgun (WGS) entry which is preliminary data.</text>
</comment>
<protein>
    <submittedName>
        <fullName evidence="1">Uncharacterized protein</fullName>
    </submittedName>
</protein>
<dbReference type="EMBL" id="AFLV02000032">
    <property type="protein sequence ID" value="EKR64854.1"/>
    <property type="molecule type" value="Genomic_DNA"/>
</dbReference>
<dbReference type="AlphaFoldDB" id="A0A828Z4D6"/>
<accession>A0A828Z4D6</accession>
<gene>
    <name evidence="1" type="ORF">LEP1GSC036_2979</name>
</gene>
<organism evidence="1 2">
    <name type="scientific">Leptospira weilii str. 2006001853</name>
    <dbReference type="NCBI Taxonomy" id="1001589"/>
    <lineage>
        <taxon>Bacteria</taxon>
        <taxon>Pseudomonadati</taxon>
        <taxon>Spirochaetota</taxon>
        <taxon>Spirochaetia</taxon>
        <taxon>Leptospirales</taxon>
        <taxon>Leptospiraceae</taxon>
        <taxon>Leptospira</taxon>
    </lineage>
</organism>